<sequence>MVSLANYVLSNMLDVNLEKMERFAAKVWRKYGKEDPLAQLSFNEYDYLKVIQSAPQAIRLTDLAQALEVSKPSASNMLKKLERRGLVKRVQCQSDARSQLFELTEQAELHLASEAKVYQILAEQVAQNLSSEEEMMLDLLLGKALR</sequence>
<dbReference type="PRINTS" id="PR00598">
    <property type="entry name" value="HTHMARR"/>
</dbReference>
<dbReference type="AlphaFoldDB" id="C9E5M8"/>
<reference evidence="2" key="2">
    <citation type="submission" date="2009-08" db="EMBL/GenBank/DDBJ databases">
        <title>Vibrio fluvialis ICEVflInd1.</title>
        <authorList>
            <person name="Fouts D."/>
            <person name="Durkin S."/>
            <person name="Wozniak R."/>
            <person name="Waldor M."/>
        </authorList>
    </citation>
    <scope>NUCLEOTIDE SEQUENCE</scope>
    <source>
        <strain evidence="2">Ind1</strain>
    </source>
</reference>
<feature type="domain" description="HTH marR-type" evidence="1">
    <location>
        <begin position="10"/>
        <end position="146"/>
    </location>
</feature>
<dbReference type="FunFam" id="1.10.10.10:FF:000953">
    <property type="entry name" value="MarR family transcriptional regulator"/>
    <property type="match status" value="1"/>
</dbReference>
<dbReference type="GO" id="GO:0006950">
    <property type="term" value="P:response to stress"/>
    <property type="evidence" value="ECO:0007669"/>
    <property type="project" value="TreeGrafter"/>
</dbReference>
<dbReference type="SUPFAM" id="SSF46785">
    <property type="entry name" value="Winged helix' DNA-binding domain"/>
    <property type="match status" value="1"/>
</dbReference>
<dbReference type="InterPro" id="IPR036390">
    <property type="entry name" value="WH_DNA-bd_sf"/>
</dbReference>
<evidence type="ECO:0000313" key="2">
    <source>
        <dbReference type="EMBL" id="ACV96555.1"/>
    </source>
</evidence>
<organism evidence="2">
    <name type="scientific">Vibrio fluvialis</name>
    <dbReference type="NCBI Taxonomy" id="676"/>
    <lineage>
        <taxon>Bacteria</taxon>
        <taxon>Pseudomonadati</taxon>
        <taxon>Pseudomonadota</taxon>
        <taxon>Gammaproteobacteria</taxon>
        <taxon>Vibrionales</taxon>
        <taxon>Vibrionaceae</taxon>
        <taxon>Vibrio</taxon>
    </lineage>
</organism>
<dbReference type="PATRIC" id="fig|563774.4.peg.8"/>
<name>C9E5M8_VIBFL</name>
<proteinExistence type="predicted"/>
<dbReference type="InterPro" id="IPR039422">
    <property type="entry name" value="MarR/SlyA-like"/>
</dbReference>
<dbReference type="PANTHER" id="PTHR33164">
    <property type="entry name" value="TRANSCRIPTIONAL REGULATOR, MARR FAMILY"/>
    <property type="match status" value="1"/>
</dbReference>
<protein>
    <submittedName>
        <fullName evidence="2">Transcriptional regulator, MarR family</fullName>
    </submittedName>
</protein>
<dbReference type="PROSITE" id="PS50995">
    <property type="entry name" value="HTH_MARR_2"/>
    <property type="match status" value="1"/>
</dbReference>
<dbReference type="Gene3D" id="1.10.10.10">
    <property type="entry name" value="Winged helix-like DNA-binding domain superfamily/Winged helix DNA-binding domain"/>
    <property type="match status" value="1"/>
</dbReference>
<dbReference type="GO" id="GO:0003700">
    <property type="term" value="F:DNA-binding transcription factor activity"/>
    <property type="evidence" value="ECO:0007669"/>
    <property type="project" value="InterPro"/>
</dbReference>
<reference evidence="2" key="1">
    <citation type="journal article" date="2009" name="PLoS Genet.">
        <title>Comparative ICE genomics: insights into the evolution of the SXT/R391 family of ICEs.</title>
        <authorList>
            <person name="Wozniak R.A."/>
            <person name="Fouts D.E."/>
            <person name="Spagnoletti M."/>
            <person name="Colombo M.M."/>
            <person name="Ceccarelli D."/>
            <person name="Garriss G."/>
            <person name="Dery C."/>
            <person name="Burrus V."/>
            <person name="Waldor M.K."/>
        </authorList>
    </citation>
    <scope>NUCLEOTIDE SEQUENCE</scope>
    <source>
        <strain evidence="2">Ind1</strain>
    </source>
</reference>
<dbReference type="Pfam" id="PF12802">
    <property type="entry name" value="MarR_2"/>
    <property type="match status" value="1"/>
</dbReference>
<dbReference type="InterPro" id="IPR000835">
    <property type="entry name" value="HTH_MarR-typ"/>
</dbReference>
<evidence type="ECO:0000259" key="1">
    <source>
        <dbReference type="PROSITE" id="PS50995"/>
    </source>
</evidence>
<dbReference type="EMBL" id="GQ463144">
    <property type="protein sequence ID" value="ACV96555.1"/>
    <property type="molecule type" value="Genomic_DNA"/>
</dbReference>
<dbReference type="PANTHER" id="PTHR33164:SF95">
    <property type="entry name" value="TRANSCRIPTIONAL REGULATOR"/>
    <property type="match status" value="1"/>
</dbReference>
<accession>C9E5M8</accession>
<gene>
    <name evidence="2" type="ORF">ICEVFLIND1_0008</name>
</gene>
<dbReference type="InterPro" id="IPR036388">
    <property type="entry name" value="WH-like_DNA-bd_sf"/>
</dbReference>
<dbReference type="SMART" id="SM00347">
    <property type="entry name" value="HTH_MARR"/>
    <property type="match status" value="1"/>
</dbReference>